<gene>
    <name evidence="1" type="ORF">SAMN05661086_00123</name>
</gene>
<sequence length="284" mass="32013">MTLTHVIYNNPDIPKALLQKVLQVSGPSTSQLYDENALDTLNSTHMIFLISPKCPPVAQEDDAFLNKITHILPNKKTAVLVLDSQNSLSISLLAKIRSLSRKNLLYSDIIDTSTASDEETAVKLLSMRRSLLDNQDMPVSLLNDWLKEMIGHHNTCTLCTGFGTNIRATPIEFTYHEEAFYFLSEGGEKFANLAVNPNVCIALYQEYSGFDKLEGIQVCGAAMFVDLFSEEYNTVITKRQLTPEQLKKLPVTLHMIKVLPHRFELLNSLFRKSGYEAKQVKELE</sequence>
<name>A0A1I6HNC9_9FIRM</name>
<dbReference type="Gene3D" id="2.30.110.10">
    <property type="entry name" value="Electron Transport, Fmn-binding Protein, Chain A"/>
    <property type="match status" value="1"/>
</dbReference>
<dbReference type="EMBL" id="FOYZ01000001">
    <property type="protein sequence ID" value="SFR55983.1"/>
    <property type="molecule type" value="Genomic_DNA"/>
</dbReference>
<accession>A0A1I6HNC9</accession>
<evidence type="ECO:0000313" key="1">
    <source>
        <dbReference type="EMBL" id="SFR55983.1"/>
    </source>
</evidence>
<organism evidence="1 2">
    <name type="scientific">Anaeromicropila populeti</name>
    <dbReference type="NCBI Taxonomy" id="37658"/>
    <lineage>
        <taxon>Bacteria</taxon>
        <taxon>Bacillati</taxon>
        <taxon>Bacillota</taxon>
        <taxon>Clostridia</taxon>
        <taxon>Lachnospirales</taxon>
        <taxon>Lachnospiraceae</taxon>
        <taxon>Anaeromicropila</taxon>
    </lineage>
</organism>
<dbReference type="SUPFAM" id="SSF50475">
    <property type="entry name" value="FMN-binding split barrel"/>
    <property type="match status" value="1"/>
</dbReference>
<dbReference type="InterPro" id="IPR012349">
    <property type="entry name" value="Split_barrel_FMN-bd"/>
</dbReference>
<dbReference type="AlphaFoldDB" id="A0A1I6HNC9"/>
<evidence type="ECO:0000313" key="2">
    <source>
        <dbReference type="Proteomes" id="UP000199659"/>
    </source>
</evidence>
<dbReference type="RefSeq" id="WP_092558755.1">
    <property type="nucleotide sequence ID" value="NZ_FOYZ01000001.1"/>
</dbReference>
<reference evidence="1 2" key="1">
    <citation type="submission" date="2016-10" db="EMBL/GenBank/DDBJ databases">
        <authorList>
            <person name="de Groot N.N."/>
        </authorList>
    </citation>
    <scope>NUCLEOTIDE SEQUENCE [LARGE SCALE GENOMIC DNA]</scope>
    <source>
        <strain evidence="1 2">743A</strain>
    </source>
</reference>
<dbReference type="OrthoDB" id="3255142at2"/>
<proteinExistence type="predicted"/>
<protein>
    <submittedName>
        <fullName evidence="1">Pyridoxamine 5'-phosphate oxidase</fullName>
    </submittedName>
</protein>
<dbReference type="STRING" id="37658.SAMN05661086_00123"/>
<keyword evidence="2" id="KW-1185">Reference proteome</keyword>
<dbReference type="Proteomes" id="UP000199659">
    <property type="component" value="Unassembled WGS sequence"/>
</dbReference>